<dbReference type="RefSeq" id="XP_037147303.1">
    <property type="nucleotide sequence ID" value="XM_037297178.1"/>
</dbReference>
<organism evidence="2 3">
    <name type="scientific">Letharia lupina</name>
    <dbReference type="NCBI Taxonomy" id="560253"/>
    <lineage>
        <taxon>Eukaryota</taxon>
        <taxon>Fungi</taxon>
        <taxon>Dikarya</taxon>
        <taxon>Ascomycota</taxon>
        <taxon>Pezizomycotina</taxon>
        <taxon>Lecanoromycetes</taxon>
        <taxon>OSLEUM clade</taxon>
        <taxon>Lecanoromycetidae</taxon>
        <taxon>Lecanorales</taxon>
        <taxon>Lecanorineae</taxon>
        <taxon>Parmeliaceae</taxon>
        <taxon>Letharia</taxon>
    </lineage>
</organism>
<gene>
    <name evidence="2" type="ORF">HO133_006280</name>
</gene>
<accession>A0A8H6C6U0</accession>
<evidence type="ECO:0000256" key="1">
    <source>
        <dbReference type="SAM" id="MobiDB-lite"/>
    </source>
</evidence>
<feature type="compositionally biased region" description="Acidic residues" evidence="1">
    <location>
        <begin position="1"/>
        <end position="11"/>
    </location>
</feature>
<dbReference type="Proteomes" id="UP000593566">
    <property type="component" value="Unassembled WGS sequence"/>
</dbReference>
<name>A0A8H6C6U0_9LECA</name>
<sequence length="64" mass="7350">MEGEEEEEEEKDPACVSRDRMERKKLDLYPQQEGSSLVNLVAHVVRSLITRRDDAVFSSGQDQI</sequence>
<protein>
    <submittedName>
        <fullName evidence="2">Uncharacterized protein</fullName>
    </submittedName>
</protein>
<feature type="region of interest" description="Disordered" evidence="1">
    <location>
        <begin position="1"/>
        <end position="21"/>
    </location>
</feature>
<dbReference type="AlphaFoldDB" id="A0A8H6C6U0"/>
<keyword evidence="3" id="KW-1185">Reference proteome</keyword>
<dbReference type="GeneID" id="59334681"/>
<proteinExistence type="predicted"/>
<evidence type="ECO:0000313" key="2">
    <source>
        <dbReference type="EMBL" id="KAF6217868.1"/>
    </source>
</evidence>
<reference evidence="2 3" key="1">
    <citation type="journal article" date="2020" name="Genomics">
        <title>Complete, high-quality genomes from long-read metagenomic sequencing of two wolf lichen thalli reveals enigmatic genome architecture.</title>
        <authorList>
            <person name="McKenzie S.K."/>
            <person name="Walston R.F."/>
            <person name="Allen J.L."/>
        </authorList>
    </citation>
    <scope>NUCLEOTIDE SEQUENCE [LARGE SCALE GENOMIC DNA]</scope>
    <source>
        <strain evidence="2">WasteWater1</strain>
    </source>
</reference>
<evidence type="ECO:0000313" key="3">
    <source>
        <dbReference type="Proteomes" id="UP000593566"/>
    </source>
</evidence>
<dbReference type="EMBL" id="JACCJB010000024">
    <property type="protein sequence ID" value="KAF6217868.1"/>
    <property type="molecule type" value="Genomic_DNA"/>
</dbReference>
<comment type="caution">
    <text evidence="2">The sequence shown here is derived from an EMBL/GenBank/DDBJ whole genome shotgun (WGS) entry which is preliminary data.</text>
</comment>